<dbReference type="Pfam" id="PF00106">
    <property type="entry name" value="adh_short"/>
    <property type="match status" value="1"/>
</dbReference>
<dbReference type="EMBL" id="CP018258">
    <property type="protein sequence ID" value="APV44982.1"/>
    <property type="molecule type" value="Genomic_DNA"/>
</dbReference>
<comment type="similarity">
    <text evidence="1 3">Belongs to the short-chain dehydrogenases/reductases (SDR) family.</text>
</comment>
<evidence type="ECO:0000313" key="4">
    <source>
        <dbReference type="EMBL" id="APV44982.1"/>
    </source>
</evidence>
<dbReference type="SUPFAM" id="SSF51735">
    <property type="entry name" value="NAD(P)-binding Rossmann-fold domains"/>
    <property type="match status" value="1"/>
</dbReference>
<dbReference type="InterPro" id="IPR020904">
    <property type="entry name" value="Sc_DH/Rdtase_CS"/>
</dbReference>
<dbReference type="InterPro" id="IPR002347">
    <property type="entry name" value="SDR_fam"/>
</dbReference>
<protein>
    <submittedName>
        <fullName evidence="4">Putative oxidoreductase</fullName>
        <ecNumber evidence="4">1.-.-.-</ecNumber>
    </submittedName>
</protein>
<name>A0A1P8F978_9CHLR</name>
<evidence type="ECO:0000256" key="2">
    <source>
        <dbReference type="ARBA" id="ARBA00023002"/>
    </source>
</evidence>
<accession>A0A1P8F978</accession>
<dbReference type="RefSeq" id="WP_076004587.1">
    <property type="nucleotide sequence ID" value="NZ_CP018258.1"/>
</dbReference>
<evidence type="ECO:0000256" key="1">
    <source>
        <dbReference type="ARBA" id="ARBA00006484"/>
    </source>
</evidence>
<dbReference type="Proteomes" id="UP000185934">
    <property type="component" value="Chromosome"/>
</dbReference>
<evidence type="ECO:0000256" key="3">
    <source>
        <dbReference type="RuleBase" id="RU000363"/>
    </source>
</evidence>
<organism evidence="4 5">
    <name type="scientific">Dehalogenimonas formicexedens</name>
    <dbReference type="NCBI Taxonomy" id="1839801"/>
    <lineage>
        <taxon>Bacteria</taxon>
        <taxon>Bacillati</taxon>
        <taxon>Chloroflexota</taxon>
        <taxon>Dehalococcoidia</taxon>
        <taxon>Dehalococcoidales</taxon>
        <taxon>Dehalococcoidaceae</taxon>
        <taxon>Dehalogenimonas</taxon>
    </lineage>
</organism>
<dbReference type="OrthoDB" id="9810734at2"/>
<evidence type="ECO:0000313" key="5">
    <source>
        <dbReference type="Proteomes" id="UP000185934"/>
    </source>
</evidence>
<dbReference type="EC" id="1.-.-.-" evidence="4"/>
<dbReference type="GO" id="GO:0016491">
    <property type="term" value="F:oxidoreductase activity"/>
    <property type="evidence" value="ECO:0007669"/>
    <property type="project" value="UniProtKB-KW"/>
</dbReference>
<dbReference type="InterPro" id="IPR036291">
    <property type="entry name" value="NAD(P)-bd_dom_sf"/>
</dbReference>
<sequence>MNIKGNTVLITGGATGIGFALAETFLKAGNVVIICGRRQNKLDAARNKLRGVHTFTCDVTKKADRQALFRWTEDKFPGLNILINNAGVQGFADLKKGLQGLPHDVNEIGTNLVAPIQLSAQFTPSFLKKDAAAIINVTSGLGFVPIASMPIYCATKAALHSFTLSQRRQFRNTPILVFEIIPPMVATELGGQESATARGMNPAVLADEVLNAIAEDKFEIPIGEASGLVEGSKANFEATFQRLNSWG</sequence>
<dbReference type="Gene3D" id="3.40.50.720">
    <property type="entry name" value="NAD(P)-binding Rossmann-like Domain"/>
    <property type="match status" value="1"/>
</dbReference>
<dbReference type="PANTHER" id="PTHR44196:SF1">
    <property type="entry name" value="DEHYDROGENASE_REDUCTASE SDR FAMILY MEMBER 7B"/>
    <property type="match status" value="1"/>
</dbReference>
<dbReference type="PRINTS" id="PR00080">
    <property type="entry name" value="SDRFAMILY"/>
</dbReference>
<dbReference type="PRINTS" id="PR00081">
    <property type="entry name" value="GDHRDH"/>
</dbReference>
<dbReference type="PROSITE" id="PS00061">
    <property type="entry name" value="ADH_SHORT"/>
    <property type="match status" value="1"/>
</dbReference>
<dbReference type="STRING" id="1839801.Dform_01661"/>
<keyword evidence="5" id="KW-1185">Reference proteome</keyword>
<dbReference type="AlphaFoldDB" id="A0A1P8F978"/>
<gene>
    <name evidence="4" type="primary">dltE</name>
    <name evidence="4" type="ORF">Dform_01661</name>
</gene>
<proteinExistence type="inferred from homology"/>
<dbReference type="PANTHER" id="PTHR44196">
    <property type="entry name" value="DEHYDROGENASE/REDUCTASE SDR FAMILY MEMBER 7B"/>
    <property type="match status" value="1"/>
</dbReference>
<reference evidence="5" key="1">
    <citation type="submission" date="2016-11" db="EMBL/GenBank/DDBJ databases">
        <title>Dehalogenimonas formicexedens sp. nov., a chlorinated alkane respiring bacterium isolated from contaminated groundwater.</title>
        <authorList>
            <person name="Key T.A."/>
            <person name="Bowman K.S."/>
            <person name="Lee I."/>
            <person name="Chun J."/>
            <person name="Albuquerque L."/>
            <person name="da Costa M.S."/>
            <person name="Rainey F.A."/>
            <person name="Moe W.M."/>
        </authorList>
    </citation>
    <scope>NUCLEOTIDE SEQUENCE [LARGE SCALE GENOMIC DNA]</scope>
    <source>
        <strain evidence="5">NSZ-14</strain>
    </source>
</reference>
<dbReference type="KEGG" id="dfo:Dform_01661"/>
<keyword evidence="2 4" id="KW-0560">Oxidoreductase</keyword>
<dbReference type="GO" id="GO:0016020">
    <property type="term" value="C:membrane"/>
    <property type="evidence" value="ECO:0007669"/>
    <property type="project" value="TreeGrafter"/>
</dbReference>